<dbReference type="GO" id="GO:0061503">
    <property type="term" value="F:tRNA threonylcarbamoyladenosine dehydratase"/>
    <property type="evidence" value="ECO:0007669"/>
    <property type="project" value="TreeGrafter"/>
</dbReference>
<dbReference type="RefSeq" id="WP_095074423.1">
    <property type="nucleotide sequence ID" value="NZ_LT899436.1"/>
</dbReference>
<dbReference type="Proteomes" id="UP000215214">
    <property type="component" value="Chromosome TJEJU"/>
</dbReference>
<dbReference type="PANTHER" id="PTHR43267">
    <property type="entry name" value="TRNA THREONYLCARBAMOYLADENOSINE DEHYDRATASE"/>
    <property type="match status" value="1"/>
</dbReference>
<protein>
    <submittedName>
        <fullName evidence="2">UBA/THIF-type NAD/FAD binding protein</fullName>
    </submittedName>
</protein>
<dbReference type="InterPro" id="IPR035985">
    <property type="entry name" value="Ubiquitin-activating_enz"/>
</dbReference>
<sequence>MNERYIRNRLYLNDQEQEMIKNCSIILGGSGIGSTIAECALRLGFEKITIIDGDQVELSNLNRQNYTEDDINIDKVEAIKNRLLSINSNAEINVFNEFITEDNIKGCIEGHEIAINALDFSSEIPLLFDEICQENKIPVLHPYNLGWGGLVTVINPKGLSLKTLKRNNEEFNEVNVVKYATSYLKFWGNPHDWIEEILDKYVNEKEILPPPQLSIASWFVAAICTHLLYNIATKKEYKEFPEFYLSTIMNN</sequence>
<dbReference type="InterPro" id="IPR045886">
    <property type="entry name" value="ThiF/MoeB/HesA"/>
</dbReference>
<dbReference type="GO" id="GO:0008641">
    <property type="term" value="F:ubiquitin-like modifier activating enzyme activity"/>
    <property type="evidence" value="ECO:0007669"/>
    <property type="project" value="InterPro"/>
</dbReference>
<dbReference type="EMBL" id="LT899436">
    <property type="protein sequence ID" value="SNR17316.1"/>
    <property type="molecule type" value="Genomic_DNA"/>
</dbReference>
<dbReference type="Gene3D" id="3.40.50.720">
    <property type="entry name" value="NAD(P)-binding Rossmann-like Domain"/>
    <property type="match status" value="1"/>
</dbReference>
<keyword evidence="3" id="KW-1185">Reference proteome</keyword>
<dbReference type="Pfam" id="PF00899">
    <property type="entry name" value="ThiF"/>
    <property type="match status" value="1"/>
</dbReference>
<dbReference type="AlphaFoldDB" id="A0A238UE85"/>
<name>A0A238UE85_9FLAO</name>
<organism evidence="2 3">
    <name type="scientific">Tenacibaculum jejuense</name>
    <dbReference type="NCBI Taxonomy" id="584609"/>
    <lineage>
        <taxon>Bacteria</taxon>
        <taxon>Pseudomonadati</taxon>
        <taxon>Bacteroidota</taxon>
        <taxon>Flavobacteriia</taxon>
        <taxon>Flavobacteriales</taxon>
        <taxon>Flavobacteriaceae</taxon>
        <taxon>Tenacibaculum</taxon>
    </lineage>
</organism>
<dbReference type="PANTHER" id="PTHR43267:SF1">
    <property type="entry name" value="TRNA THREONYLCARBAMOYLADENOSINE DEHYDRATASE"/>
    <property type="match status" value="1"/>
</dbReference>
<feature type="domain" description="THIF-type NAD/FAD binding fold" evidence="1">
    <location>
        <begin position="12"/>
        <end position="177"/>
    </location>
</feature>
<gene>
    <name evidence="2" type="ORF">TJEJU_3676</name>
</gene>
<dbReference type="GO" id="GO:0061504">
    <property type="term" value="P:cyclic threonylcarbamoyladenosine biosynthetic process"/>
    <property type="evidence" value="ECO:0007669"/>
    <property type="project" value="TreeGrafter"/>
</dbReference>
<evidence type="ECO:0000259" key="1">
    <source>
        <dbReference type="Pfam" id="PF00899"/>
    </source>
</evidence>
<proteinExistence type="predicted"/>
<dbReference type="InterPro" id="IPR000594">
    <property type="entry name" value="ThiF_NAD_FAD-bd"/>
</dbReference>
<evidence type="ECO:0000313" key="3">
    <source>
        <dbReference type="Proteomes" id="UP000215214"/>
    </source>
</evidence>
<reference evidence="2 3" key="1">
    <citation type="submission" date="2017-07" db="EMBL/GenBank/DDBJ databases">
        <authorList>
            <person name="Sun Z.S."/>
            <person name="Albrecht U."/>
            <person name="Echele G."/>
            <person name="Lee C.C."/>
        </authorList>
    </citation>
    <scope>NUCLEOTIDE SEQUENCE [LARGE SCALE GENOMIC DNA]</scope>
    <source>
        <strain evidence="3">type strain: KCTC 22618</strain>
    </source>
</reference>
<dbReference type="KEGG" id="tje:TJEJU_3676"/>
<accession>A0A238UE85</accession>
<dbReference type="OrthoDB" id="9804286at2"/>
<evidence type="ECO:0000313" key="2">
    <source>
        <dbReference type="EMBL" id="SNR17316.1"/>
    </source>
</evidence>
<dbReference type="SUPFAM" id="SSF69572">
    <property type="entry name" value="Activating enzymes of the ubiquitin-like proteins"/>
    <property type="match status" value="1"/>
</dbReference>